<keyword evidence="2" id="KW-0805">Transcription regulation</keyword>
<dbReference type="PANTHER" id="PTHR10245">
    <property type="entry name" value="ENDOTHELIAL DIFFERENTIATION-RELATED FACTOR 1 MULTIPROTEIN BRIDGING FACTOR 1"/>
    <property type="match status" value="1"/>
</dbReference>
<keyword evidence="4" id="KW-0804">Transcription</keyword>
<comment type="caution">
    <text evidence="7">The sequence shown here is derived from an EMBL/GenBank/DDBJ whole genome shotgun (WGS) entry which is preliminary data.</text>
</comment>
<dbReference type="PROSITE" id="PS50943">
    <property type="entry name" value="HTH_CROC1"/>
    <property type="match status" value="1"/>
</dbReference>
<dbReference type="CDD" id="cd00093">
    <property type="entry name" value="HTH_XRE"/>
    <property type="match status" value="1"/>
</dbReference>
<reference evidence="7 8" key="1">
    <citation type="submission" date="2023-04" db="EMBL/GenBank/DDBJ databases">
        <title>Genome of Basidiobolus ranarum AG-B5.</title>
        <authorList>
            <person name="Stajich J.E."/>
            <person name="Carter-House D."/>
            <person name="Gryganskyi A."/>
        </authorList>
    </citation>
    <scope>NUCLEOTIDE SEQUENCE [LARGE SCALE GENOMIC DNA]</scope>
    <source>
        <strain evidence="7 8">AG-B5</strain>
    </source>
</reference>
<evidence type="ECO:0000313" key="7">
    <source>
        <dbReference type="EMBL" id="KAK9718170.1"/>
    </source>
</evidence>
<dbReference type="Pfam" id="PF08523">
    <property type="entry name" value="MBF1"/>
    <property type="match status" value="1"/>
</dbReference>
<organism evidence="7 8">
    <name type="scientific">Basidiobolus ranarum</name>
    <dbReference type="NCBI Taxonomy" id="34480"/>
    <lineage>
        <taxon>Eukaryota</taxon>
        <taxon>Fungi</taxon>
        <taxon>Fungi incertae sedis</taxon>
        <taxon>Zoopagomycota</taxon>
        <taxon>Entomophthoromycotina</taxon>
        <taxon>Basidiobolomycetes</taxon>
        <taxon>Basidiobolales</taxon>
        <taxon>Basidiobolaceae</taxon>
        <taxon>Basidiobolus</taxon>
    </lineage>
</organism>
<dbReference type="EMBL" id="JASJQH010007106">
    <property type="protein sequence ID" value="KAK9718170.1"/>
    <property type="molecule type" value="Genomic_DNA"/>
</dbReference>
<dbReference type="Gene3D" id="1.10.260.40">
    <property type="entry name" value="lambda repressor-like DNA-binding domains"/>
    <property type="match status" value="1"/>
</dbReference>
<dbReference type="InterPro" id="IPR013729">
    <property type="entry name" value="MBF1_N"/>
</dbReference>
<dbReference type="SUPFAM" id="SSF47413">
    <property type="entry name" value="lambda repressor-like DNA-binding domains"/>
    <property type="match status" value="1"/>
</dbReference>
<dbReference type="SMART" id="SM00530">
    <property type="entry name" value="HTH_XRE"/>
    <property type="match status" value="1"/>
</dbReference>
<accession>A0ABR2W358</accession>
<evidence type="ECO:0000256" key="5">
    <source>
        <dbReference type="ARBA" id="ARBA00035107"/>
    </source>
</evidence>
<evidence type="ECO:0000256" key="3">
    <source>
        <dbReference type="ARBA" id="ARBA00023125"/>
    </source>
</evidence>
<sequence>MDWDSVTVIRQKQERAKVARSDSEVNAARRAGAVVSTEKKTIGNKGHAGADHAFIAKLDRTDDIVAPPKIGLDVGKAIQKGRQEKNLTQKELGQKVNEKANVINDYEMGRTAPNQQILGKLERALGVKLRGKNIGEPLTFGKK</sequence>
<evidence type="ECO:0000259" key="6">
    <source>
        <dbReference type="PROSITE" id="PS50943"/>
    </source>
</evidence>
<dbReference type="Pfam" id="PF01381">
    <property type="entry name" value="HTH_3"/>
    <property type="match status" value="1"/>
</dbReference>
<evidence type="ECO:0000313" key="8">
    <source>
        <dbReference type="Proteomes" id="UP001479436"/>
    </source>
</evidence>
<comment type="function">
    <text evidence="5">Transcriptional coactivator that stimulates GCN4-dependent transcriptional activity by bridging the DNA-binding region of GCN4 and TBP (SPT15), thereby recruiting TBP to GCN4-bound promoters. Involved in induction of the ribosome quality control (RQC) pathway; a pathway that degrades nascent peptide chains during problematic translation. Required to prevent stalled ribosomes from frameshifting.</text>
</comment>
<dbReference type="InterPro" id="IPR010982">
    <property type="entry name" value="Lambda_DNA-bd_dom_sf"/>
</dbReference>
<evidence type="ECO:0000256" key="4">
    <source>
        <dbReference type="ARBA" id="ARBA00023163"/>
    </source>
</evidence>
<dbReference type="PANTHER" id="PTHR10245:SF15">
    <property type="entry name" value="ENDOTHELIAL DIFFERENTIATION-RELATED FACTOR 1"/>
    <property type="match status" value="1"/>
</dbReference>
<comment type="similarity">
    <text evidence="1">Belongs to the MBF1 family.</text>
</comment>
<dbReference type="InterPro" id="IPR001387">
    <property type="entry name" value="Cro/C1-type_HTH"/>
</dbReference>
<evidence type="ECO:0000256" key="2">
    <source>
        <dbReference type="ARBA" id="ARBA00023015"/>
    </source>
</evidence>
<proteinExistence type="inferred from homology"/>
<keyword evidence="8" id="KW-1185">Reference proteome</keyword>
<feature type="domain" description="HTH cro/C1-type" evidence="6">
    <location>
        <begin position="78"/>
        <end position="132"/>
    </location>
</feature>
<protein>
    <submittedName>
        <fullName evidence="7">Multiprotein-bridging factor 1</fullName>
    </submittedName>
</protein>
<keyword evidence="3" id="KW-0238">DNA-binding</keyword>
<dbReference type="Proteomes" id="UP001479436">
    <property type="component" value="Unassembled WGS sequence"/>
</dbReference>
<evidence type="ECO:0000256" key="1">
    <source>
        <dbReference type="ARBA" id="ARBA00009802"/>
    </source>
</evidence>
<name>A0ABR2W358_9FUNG</name>
<gene>
    <name evidence="7" type="primary">MBF1_1</name>
    <name evidence="7" type="ORF">K7432_005687</name>
</gene>